<evidence type="ECO:0000313" key="3">
    <source>
        <dbReference type="EMBL" id="QST82482.1"/>
    </source>
</evidence>
<dbReference type="EMBL" id="CP048261">
    <property type="protein sequence ID" value="QST82482.1"/>
    <property type="molecule type" value="Genomic_DNA"/>
</dbReference>
<evidence type="ECO:0000256" key="1">
    <source>
        <dbReference type="SAM" id="MobiDB-lite"/>
    </source>
</evidence>
<dbReference type="CDD" id="cd00077">
    <property type="entry name" value="HDc"/>
    <property type="match status" value="1"/>
</dbReference>
<feature type="domain" description="HD" evidence="2">
    <location>
        <begin position="125"/>
        <end position="210"/>
    </location>
</feature>
<dbReference type="SUPFAM" id="SSF109604">
    <property type="entry name" value="HD-domain/PDEase-like"/>
    <property type="match status" value="1"/>
</dbReference>
<feature type="compositionally biased region" description="Polar residues" evidence="1">
    <location>
        <begin position="49"/>
        <end position="59"/>
    </location>
</feature>
<sequence length="305" mass="33317">MPSDPGRSRDPGRSPAPSRQDPDPSPADTGPDPTPTASDLTPAALGPTTPGSAPTASDLTTPAGTAPTPGASDPTLTTPDPTPTRRATHTAHTTHTHIAGIPIPDSKLAQEATELIRDTTDELIYHHSRRVYLFGARHGRERDLSFDAELLYVGALFHDLGLTERFRASHQRFELDGADEARRFLTAHGVPADRARLAWEAIALHTTPEIPHHMAPEIALVTTGVELDVLGIGYDTLPPETRDEILTAHPRPDFKRRILRAFHQGITHRPETTFGNVKADVLARFDPDYTRPNFVRIIESSAWPE</sequence>
<dbReference type="Pfam" id="PF01966">
    <property type="entry name" value="HD"/>
    <property type="match status" value="1"/>
</dbReference>
<feature type="compositionally biased region" description="Basic residues" evidence="1">
    <location>
        <begin position="86"/>
        <end position="95"/>
    </location>
</feature>
<gene>
    <name evidence="3" type="ORF">SRIM_022040</name>
</gene>
<accession>A0A8A1UUQ2</accession>
<reference evidence="3" key="1">
    <citation type="submission" date="2012-12" db="EMBL/GenBank/DDBJ databases">
        <authorList>
            <person name="Pethick F.E."/>
            <person name="MacFadyen A.C."/>
            <person name="Tang Z."/>
            <person name="Sangal V."/>
            <person name="Tze-Tze L."/>
            <person name="Chu J."/>
            <person name="Guo M."/>
            <person name="Kirby R."/>
            <person name="Hoskisson P.A."/>
            <person name="Herron P.R."/>
            <person name="Hunter I.S."/>
        </authorList>
    </citation>
    <scope>NUCLEOTIDE SEQUENCE</scope>
    <source>
        <strain evidence="3">ATCC 10970</strain>
    </source>
</reference>
<evidence type="ECO:0000259" key="2">
    <source>
        <dbReference type="Pfam" id="PF01966"/>
    </source>
</evidence>
<dbReference type="AlphaFoldDB" id="A0A8A1UUQ2"/>
<dbReference type="PANTHER" id="PTHR35569">
    <property type="entry name" value="CYANAMIDE HYDRATASE DDI2-RELATED"/>
    <property type="match status" value="1"/>
</dbReference>
<feature type="compositionally biased region" description="Basic and acidic residues" evidence="1">
    <location>
        <begin position="1"/>
        <end position="12"/>
    </location>
</feature>
<dbReference type="Proteomes" id="UP000011074">
    <property type="component" value="Chromosome"/>
</dbReference>
<evidence type="ECO:0000313" key="4">
    <source>
        <dbReference type="Proteomes" id="UP000011074"/>
    </source>
</evidence>
<organism evidence="3 4">
    <name type="scientific">Streptomyces rimosus subsp. rimosus (strain ATCC 10970 / DSM 40260 / JCM 4667 / NRRL 2234)</name>
    <dbReference type="NCBI Taxonomy" id="1265868"/>
    <lineage>
        <taxon>Bacteria</taxon>
        <taxon>Bacillati</taxon>
        <taxon>Actinomycetota</taxon>
        <taxon>Actinomycetes</taxon>
        <taxon>Kitasatosporales</taxon>
        <taxon>Streptomycetaceae</taxon>
        <taxon>Streptomyces</taxon>
    </lineage>
</organism>
<name>A0A8A1UUQ2_STRR1</name>
<feature type="compositionally biased region" description="Low complexity" evidence="1">
    <location>
        <begin position="60"/>
        <end position="79"/>
    </location>
</feature>
<dbReference type="Gene3D" id="1.10.3210.10">
    <property type="entry name" value="Hypothetical protein af1432"/>
    <property type="match status" value="1"/>
</dbReference>
<dbReference type="InterPro" id="IPR006674">
    <property type="entry name" value="HD_domain"/>
</dbReference>
<proteinExistence type="predicted"/>
<reference evidence="3" key="3">
    <citation type="journal article" date="2021" name="bioRxiv">
        <title>Bilateral symmetry of linear streptomycete chromosomes.</title>
        <authorList>
            <person name="Algora-Gallardo L."/>
            <person name="Schniete J.K."/>
            <person name="Mark D.R."/>
            <person name="Hunter I.S."/>
            <person name="Herron P.R."/>
        </authorList>
    </citation>
    <scope>NUCLEOTIDE SEQUENCE</scope>
    <source>
        <strain evidence="3">ATCC 10970</strain>
    </source>
</reference>
<feature type="region of interest" description="Disordered" evidence="1">
    <location>
        <begin position="1"/>
        <end position="105"/>
    </location>
</feature>
<feature type="compositionally biased region" description="Low complexity" evidence="1">
    <location>
        <begin position="26"/>
        <end position="39"/>
    </location>
</feature>
<dbReference type="InterPro" id="IPR003607">
    <property type="entry name" value="HD/PDEase_dom"/>
</dbReference>
<dbReference type="PANTHER" id="PTHR35569:SF1">
    <property type="entry name" value="CYANAMIDE HYDRATASE DDI2-RELATED"/>
    <property type="match status" value="1"/>
</dbReference>
<reference evidence="3" key="2">
    <citation type="submission" date="2020-01" db="EMBL/GenBank/DDBJ databases">
        <authorList>
            <person name="Algora L."/>
            <person name="Schniete J.K."/>
            <person name="MacFadyen A."/>
            <person name="Hoskisson P.A."/>
            <person name="Hunter I.S."/>
            <person name="Herron P.R."/>
        </authorList>
    </citation>
    <scope>NUCLEOTIDE SEQUENCE</scope>
    <source>
        <strain evidence="3">ATCC 10970</strain>
    </source>
</reference>
<protein>
    <submittedName>
        <fullName evidence="3">HD domain-containing protein</fullName>
    </submittedName>
</protein>